<gene>
    <name evidence="3" type="ORF">SAMN05445850_4741</name>
</gene>
<dbReference type="Proteomes" id="UP000199365">
    <property type="component" value="Unassembled WGS sequence"/>
</dbReference>
<evidence type="ECO:0000313" key="3">
    <source>
        <dbReference type="EMBL" id="SDR48717.1"/>
    </source>
</evidence>
<dbReference type="STRING" id="157910.SAMN05445850_4741"/>
<dbReference type="NCBIfam" id="NF005714">
    <property type="entry name" value="PRK07529.1"/>
    <property type="match status" value="1"/>
</dbReference>
<dbReference type="Gene3D" id="3.30.300.30">
    <property type="match status" value="1"/>
</dbReference>
<proteinExistence type="predicted"/>
<dbReference type="PANTHER" id="PTHR43767:SF1">
    <property type="entry name" value="NONRIBOSOMAL PEPTIDE SYNTHASE PES1 (EUROFUNG)-RELATED"/>
    <property type="match status" value="1"/>
</dbReference>
<dbReference type="InterPro" id="IPR050237">
    <property type="entry name" value="ATP-dep_AMP-bd_enzyme"/>
</dbReference>
<dbReference type="EMBL" id="FNKX01000002">
    <property type="protein sequence ID" value="SDR48717.1"/>
    <property type="molecule type" value="Genomic_DNA"/>
</dbReference>
<sequence>MKGIASQADVLAIEAQGVPADLPASTYEMICRGAAVDPSAPALSFFLRADDHRKAECWTYRELLRDITRTANLFARLGVRSDSVVAYVLPNLPETHFVIWGGEAAGIVCAINPLLEGTAIADLLNASGAKVLVTLAPFPGTDLWPKVQAVLDRVNSLQHLVLVDLADRVRGPKRLAARFLQRRECSRLHGGGGVRSAVPSHVAIHDFGSAIARESGAALDSRRRFSAHESSSYFCTGGTTGLPKIAMRRHRNEVANAWSVGQLFGDSIGPGKTVFCGLPLFHVNAVLATGLVPFSRGAHVVLGTPQGYRGEGVVKRFWEIVEHHRINFFSGVPTLYASLLDVPVGGRDIGSLEYGLCGAAPMPVEVFRVFQARTGIRILEGYGLTEGVCVSSVNPPLGERRLGSIGLRIPGQAMKAVIVDDTGRYVRDCVANEAGILVISGPNVFAGYAQPEQNRGLWLDLGDGKRWLNTGDLGCCDADGYFRLTGRKKDLIIRGGHNIDPATIEEPLHRHPAVQIAAAIGRPDAHAGELPVAYVQLKPGASATEQELAEFVRREISERAALPKQIRIVDAMPLTAVGKIFKPELKRRETADALRSALVEAGIAGARVSVDENKSSGISLHIELPEAALEARASAVVGRFPFPFSIAAAAEAVRVGNRKTAGADNEGGR</sequence>
<dbReference type="Gene3D" id="3.40.50.12780">
    <property type="entry name" value="N-terminal domain of ligase-like"/>
    <property type="match status" value="1"/>
</dbReference>
<dbReference type="InterPro" id="IPR025110">
    <property type="entry name" value="AMP-bd_C"/>
</dbReference>
<accession>A0A1H1JFD3</accession>
<organism evidence="3 4">
    <name type="scientific">Paraburkholderia tuberum</name>
    <dbReference type="NCBI Taxonomy" id="157910"/>
    <lineage>
        <taxon>Bacteria</taxon>
        <taxon>Pseudomonadati</taxon>
        <taxon>Pseudomonadota</taxon>
        <taxon>Betaproteobacteria</taxon>
        <taxon>Burkholderiales</taxon>
        <taxon>Burkholderiaceae</taxon>
        <taxon>Paraburkholderia</taxon>
    </lineage>
</organism>
<keyword evidence="4" id="KW-1185">Reference proteome</keyword>
<dbReference type="Pfam" id="PF13193">
    <property type="entry name" value="AMP-binding_C"/>
    <property type="match status" value="1"/>
</dbReference>
<evidence type="ECO:0000313" key="4">
    <source>
        <dbReference type="Proteomes" id="UP000199365"/>
    </source>
</evidence>
<dbReference type="InterPro" id="IPR042099">
    <property type="entry name" value="ANL_N_sf"/>
</dbReference>
<feature type="domain" description="AMP-dependent synthetase/ligase" evidence="1">
    <location>
        <begin position="34"/>
        <end position="448"/>
    </location>
</feature>
<dbReference type="InterPro" id="IPR000873">
    <property type="entry name" value="AMP-dep_synth/lig_dom"/>
</dbReference>
<name>A0A1H1JFD3_9BURK</name>
<reference evidence="4" key="1">
    <citation type="submission" date="2016-10" db="EMBL/GenBank/DDBJ databases">
        <authorList>
            <person name="Varghese N."/>
            <person name="Submissions S."/>
        </authorList>
    </citation>
    <scope>NUCLEOTIDE SEQUENCE [LARGE SCALE GENOMIC DNA]</scope>
    <source>
        <strain evidence="4">DUS833</strain>
    </source>
</reference>
<dbReference type="SUPFAM" id="SSF56801">
    <property type="entry name" value="Acetyl-CoA synthetase-like"/>
    <property type="match status" value="1"/>
</dbReference>
<dbReference type="GO" id="GO:0016878">
    <property type="term" value="F:acid-thiol ligase activity"/>
    <property type="evidence" value="ECO:0007669"/>
    <property type="project" value="UniProtKB-ARBA"/>
</dbReference>
<dbReference type="AlphaFoldDB" id="A0A1H1JFD3"/>
<feature type="domain" description="AMP-binding enzyme C-terminal" evidence="2">
    <location>
        <begin position="504"/>
        <end position="579"/>
    </location>
</feature>
<evidence type="ECO:0000259" key="2">
    <source>
        <dbReference type="Pfam" id="PF13193"/>
    </source>
</evidence>
<dbReference type="Pfam" id="PF00501">
    <property type="entry name" value="AMP-binding"/>
    <property type="match status" value="1"/>
</dbReference>
<evidence type="ECO:0000259" key="1">
    <source>
        <dbReference type="Pfam" id="PF00501"/>
    </source>
</evidence>
<dbReference type="RefSeq" id="WP_090807338.1">
    <property type="nucleotide sequence ID" value="NZ_FNKX01000002.1"/>
</dbReference>
<dbReference type="InterPro" id="IPR045851">
    <property type="entry name" value="AMP-bd_C_sf"/>
</dbReference>
<dbReference type="PANTHER" id="PTHR43767">
    <property type="entry name" value="LONG-CHAIN-FATTY-ACID--COA LIGASE"/>
    <property type="match status" value="1"/>
</dbReference>
<protein>
    <submittedName>
        <fullName evidence="3">Fatty-acyl-CoA synthase</fullName>
    </submittedName>
</protein>